<feature type="transmembrane region" description="Helical" evidence="12">
    <location>
        <begin position="166"/>
        <end position="189"/>
    </location>
</feature>
<comment type="caution">
    <text evidence="13">The sequence shown here is derived from an EMBL/GenBank/DDBJ whole genome shotgun (WGS) entry which is preliminary data.</text>
</comment>
<keyword evidence="4 12" id="KW-0812">Transmembrane</keyword>
<evidence type="ECO:0008006" key="15">
    <source>
        <dbReference type="Google" id="ProtNLM"/>
    </source>
</evidence>
<dbReference type="InterPro" id="IPR050324">
    <property type="entry name" value="CDP-alcohol_PTase-I"/>
</dbReference>
<dbReference type="PROSITE" id="PS00379">
    <property type="entry name" value="CDP_ALCOHOL_P_TRANSF"/>
    <property type="match status" value="1"/>
</dbReference>
<dbReference type="InterPro" id="IPR043130">
    <property type="entry name" value="CDP-OH_PTrfase_TM_dom"/>
</dbReference>
<keyword evidence="9" id="KW-1208">Phospholipid metabolism</keyword>
<feature type="compositionally biased region" description="Pro residues" evidence="11">
    <location>
        <begin position="71"/>
        <end position="81"/>
    </location>
</feature>
<feature type="transmembrane region" description="Helical" evidence="12">
    <location>
        <begin position="262"/>
        <end position="280"/>
    </location>
</feature>
<evidence type="ECO:0000256" key="9">
    <source>
        <dbReference type="ARBA" id="ARBA00023264"/>
    </source>
</evidence>
<keyword evidence="6" id="KW-0443">Lipid metabolism</keyword>
<evidence type="ECO:0000313" key="13">
    <source>
        <dbReference type="EMBL" id="TPX44555.1"/>
    </source>
</evidence>
<dbReference type="GO" id="GO:0043337">
    <property type="term" value="F:cardiolipin synthase (CMP-forming)"/>
    <property type="evidence" value="ECO:0007669"/>
    <property type="project" value="TreeGrafter"/>
</dbReference>
<dbReference type="InterPro" id="IPR000462">
    <property type="entry name" value="CDP-OH_P_trans"/>
</dbReference>
<evidence type="ECO:0000256" key="6">
    <source>
        <dbReference type="ARBA" id="ARBA00023098"/>
    </source>
</evidence>
<keyword evidence="5 12" id="KW-1133">Transmembrane helix</keyword>
<name>A0A507CZI2_9FUNG</name>
<feature type="region of interest" description="Disordered" evidence="11">
    <location>
        <begin position="37"/>
        <end position="83"/>
    </location>
</feature>
<keyword evidence="7 12" id="KW-0472">Membrane</keyword>
<dbReference type="Pfam" id="PF01066">
    <property type="entry name" value="CDP-OH_P_transf"/>
    <property type="match status" value="1"/>
</dbReference>
<evidence type="ECO:0000313" key="14">
    <source>
        <dbReference type="Proteomes" id="UP000320475"/>
    </source>
</evidence>
<sequence>MRRLCTCRSAFARPQPWSVFRINALLDPLVKNRLSQRPKLAHPASTRPPIRPSSCPHLQLPIASPSNSTTPSPPPQHPPPNARDAAHRLLRQVREDIYTVPNILTLARLAAAPYIGFLILSESYGAALAWLAAASATDLVDGWYARTFRASSVLGSVLDPAADKTLMAVLTASLYASGLIPGVLAGVIAGRDVGLVLGTAYYRYLTLPPPKTLGRYFDVSLPSAEVRPALISKVNTALQLVLMGTSLVSPLYGFEQHALMHALRWTVGLTTVWSGLVYIFDRSTIKILSRRS</sequence>
<dbReference type="InterPro" id="IPR048254">
    <property type="entry name" value="CDP_ALCOHOL_P_TRANSF_CS"/>
</dbReference>
<dbReference type="GO" id="GO:0005739">
    <property type="term" value="C:mitochondrion"/>
    <property type="evidence" value="ECO:0007669"/>
    <property type="project" value="TreeGrafter"/>
</dbReference>
<dbReference type="PANTHER" id="PTHR14269:SF60">
    <property type="entry name" value="CARDIOLIPIN SYNTHASE (CMP-FORMING)"/>
    <property type="match status" value="1"/>
</dbReference>
<evidence type="ECO:0000256" key="1">
    <source>
        <dbReference type="ARBA" id="ARBA00004141"/>
    </source>
</evidence>
<proteinExistence type="inferred from homology"/>
<comment type="similarity">
    <text evidence="10">Belongs to the CDP-alcohol phosphatidyltransferase class-I family.</text>
</comment>
<evidence type="ECO:0000256" key="5">
    <source>
        <dbReference type="ARBA" id="ARBA00022989"/>
    </source>
</evidence>
<keyword evidence="2" id="KW-0444">Lipid biosynthesis</keyword>
<dbReference type="AlphaFoldDB" id="A0A507CZI2"/>
<keyword evidence="3 10" id="KW-0808">Transferase</keyword>
<evidence type="ECO:0000256" key="7">
    <source>
        <dbReference type="ARBA" id="ARBA00023136"/>
    </source>
</evidence>
<evidence type="ECO:0000256" key="12">
    <source>
        <dbReference type="SAM" id="Phobius"/>
    </source>
</evidence>
<dbReference type="EMBL" id="QEAM01000177">
    <property type="protein sequence ID" value="TPX44555.1"/>
    <property type="molecule type" value="Genomic_DNA"/>
</dbReference>
<reference evidence="13 14" key="1">
    <citation type="journal article" date="2019" name="Sci. Rep.">
        <title>Comparative genomics of chytrid fungi reveal insights into the obligate biotrophic and pathogenic lifestyle of Synchytrium endobioticum.</title>
        <authorList>
            <person name="van de Vossenberg B.T.L.H."/>
            <person name="Warris S."/>
            <person name="Nguyen H.D.T."/>
            <person name="van Gent-Pelzer M.P.E."/>
            <person name="Joly D.L."/>
            <person name="van de Geest H.C."/>
            <person name="Bonants P.J.M."/>
            <person name="Smith D.S."/>
            <person name="Levesque C.A."/>
            <person name="van der Lee T.A.J."/>
        </authorList>
    </citation>
    <scope>NUCLEOTIDE SEQUENCE [LARGE SCALE GENOMIC DNA]</scope>
    <source>
        <strain evidence="13 14">LEV6574</strain>
    </source>
</reference>
<dbReference type="Gene3D" id="1.20.120.1760">
    <property type="match status" value="1"/>
</dbReference>
<keyword evidence="8" id="KW-0594">Phospholipid biosynthesis</keyword>
<evidence type="ECO:0000256" key="11">
    <source>
        <dbReference type="SAM" id="MobiDB-lite"/>
    </source>
</evidence>
<dbReference type="PANTHER" id="PTHR14269">
    <property type="entry name" value="CDP-DIACYLGLYCEROL--GLYCEROL-3-PHOSPHATE 3-PHOSPHATIDYLTRANSFERASE-RELATED"/>
    <property type="match status" value="1"/>
</dbReference>
<comment type="subcellular location">
    <subcellularLocation>
        <location evidence="1">Membrane</location>
        <topology evidence="1">Multi-pass membrane protein</topology>
    </subcellularLocation>
</comment>
<evidence type="ECO:0000256" key="3">
    <source>
        <dbReference type="ARBA" id="ARBA00022679"/>
    </source>
</evidence>
<dbReference type="GO" id="GO:0016020">
    <property type="term" value="C:membrane"/>
    <property type="evidence" value="ECO:0007669"/>
    <property type="project" value="UniProtKB-SubCell"/>
</dbReference>
<dbReference type="OrthoDB" id="10020554at2759"/>
<dbReference type="Proteomes" id="UP000320475">
    <property type="component" value="Unassembled WGS sequence"/>
</dbReference>
<evidence type="ECO:0000256" key="10">
    <source>
        <dbReference type="RuleBase" id="RU003750"/>
    </source>
</evidence>
<accession>A0A507CZI2</accession>
<dbReference type="GO" id="GO:0032049">
    <property type="term" value="P:cardiolipin biosynthetic process"/>
    <property type="evidence" value="ECO:0007669"/>
    <property type="project" value="TreeGrafter"/>
</dbReference>
<evidence type="ECO:0000256" key="4">
    <source>
        <dbReference type="ARBA" id="ARBA00022692"/>
    </source>
</evidence>
<evidence type="ECO:0000256" key="2">
    <source>
        <dbReference type="ARBA" id="ARBA00022516"/>
    </source>
</evidence>
<protein>
    <recommendedName>
        <fullName evidence="15">CDP-diacylglycerol--glycerol-3-phosphate 3-phosphatidyltransferase</fullName>
    </recommendedName>
</protein>
<evidence type="ECO:0000256" key="8">
    <source>
        <dbReference type="ARBA" id="ARBA00023209"/>
    </source>
</evidence>
<organism evidence="13 14">
    <name type="scientific">Synchytrium endobioticum</name>
    <dbReference type="NCBI Taxonomy" id="286115"/>
    <lineage>
        <taxon>Eukaryota</taxon>
        <taxon>Fungi</taxon>
        <taxon>Fungi incertae sedis</taxon>
        <taxon>Chytridiomycota</taxon>
        <taxon>Chytridiomycota incertae sedis</taxon>
        <taxon>Chytridiomycetes</taxon>
        <taxon>Synchytriales</taxon>
        <taxon>Synchytriaceae</taxon>
        <taxon>Synchytrium</taxon>
    </lineage>
</organism>
<gene>
    <name evidence="13" type="ORF">SeLEV6574_g04432</name>
</gene>